<dbReference type="EMBL" id="CWJL01000023">
    <property type="protein sequence ID" value="CRY68585.1"/>
    <property type="molecule type" value="Genomic_DNA"/>
</dbReference>
<accession>A0A0T9PQN0</accession>
<sequence length="62" mass="7128">MVTSKDPSQQEELLLHQAIGQFYFGYRTFTELPNKLLAQRGKESKTAWLQVMQCLNNVADNP</sequence>
<evidence type="ECO:0000313" key="3">
    <source>
        <dbReference type="Proteomes" id="UP000044625"/>
    </source>
</evidence>
<dbReference type="AlphaFoldDB" id="A0A0T9PQN0"/>
<evidence type="ECO:0000313" key="2">
    <source>
        <dbReference type="EMBL" id="CRY68585.1"/>
    </source>
</evidence>
<dbReference type="RefSeq" id="WP_049612947.1">
    <property type="nucleotide sequence ID" value="NZ_CAWMMU010000023.1"/>
</dbReference>
<reference evidence="1" key="3">
    <citation type="submission" date="2015-03" db="EMBL/GenBank/DDBJ databases">
        <authorList>
            <person name="Murphy D."/>
        </authorList>
    </citation>
    <scope>NUCLEOTIDE SEQUENCE [LARGE SCALE GENOMIC DNA]</scope>
    <source>
        <strain evidence="1">A125KOH2</strain>
    </source>
</reference>
<organism evidence="1 4">
    <name type="scientific">Yersinia pekkanenii</name>
    <dbReference type="NCBI Taxonomy" id="1288385"/>
    <lineage>
        <taxon>Bacteria</taxon>
        <taxon>Pseudomonadati</taxon>
        <taxon>Pseudomonadota</taxon>
        <taxon>Gammaproteobacteria</taxon>
        <taxon>Enterobacterales</taxon>
        <taxon>Yersiniaceae</taxon>
        <taxon>Yersinia</taxon>
    </lineage>
</organism>
<dbReference type="STRING" id="1288385.ERS137968_03701"/>
<evidence type="ECO:0000313" key="4">
    <source>
        <dbReference type="Proteomes" id="UP000045840"/>
    </source>
</evidence>
<evidence type="ECO:0000313" key="1">
    <source>
        <dbReference type="EMBL" id="CNH77327.1"/>
    </source>
</evidence>
<reference evidence="4" key="1">
    <citation type="submission" date="2015-03" db="EMBL/GenBank/DDBJ databases">
        <authorList>
            <consortium name="Pathogen Informatics"/>
        </authorList>
    </citation>
    <scope>NUCLEOTIDE SEQUENCE [LARGE SCALE GENOMIC DNA]</scope>
    <source>
        <strain evidence="4">A125KOH2</strain>
    </source>
</reference>
<dbReference type="Proteomes" id="UP000044625">
    <property type="component" value="Unassembled WGS sequence"/>
</dbReference>
<proteinExistence type="predicted"/>
<name>A0A0T9PQN0_9GAMM</name>
<reference evidence="2 3" key="2">
    <citation type="submission" date="2015-03" db="EMBL/GenBank/DDBJ databases">
        <authorList>
            <consortium name="Pathogen Informatics"/>
            <person name="Murphy D."/>
        </authorList>
    </citation>
    <scope>NUCLEOTIDE SEQUENCE [LARGE SCALE GENOMIC DNA]</scope>
    <source>
        <strain evidence="3">type strain: CIP110230</strain>
        <strain evidence="2">Type strain: CIP110230</strain>
    </source>
</reference>
<keyword evidence="3" id="KW-1185">Reference proteome</keyword>
<dbReference type="Proteomes" id="UP000045840">
    <property type="component" value="Unassembled WGS sequence"/>
</dbReference>
<dbReference type="EMBL" id="CQAZ01000016">
    <property type="protein sequence ID" value="CNH77327.1"/>
    <property type="molecule type" value="Genomic_DNA"/>
</dbReference>
<protein>
    <submittedName>
        <fullName evidence="1">Uncharacterized protein</fullName>
    </submittedName>
</protein>
<gene>
    <name evidence="1" type="ORF">ERS008529_02089</name>
    <name evidence="2" type="ORF">ERS137968_03701</name>
</gene>